<dbReference type="Pfam" id="PF14322">
    <property type="entry name" value="SusD-like_3"/>
    <property type="match status" value="1"/>
</dbReference>
<dbReference type="RefSeq" id="WP_305010948.1">
    <property type="nucleotide sequence ID" value="NZ_JAUQSX010000003.1"/>
</dbReference>
<keyword evidence="4" id="KW-0472">Membrane</keyword>
<evidence type="ECO:0000256" key="2">
    <source>
        <dbReference type="ARBA" id="ARBA00006275"/>
    </source>
</evidence>
<comment type="subcellular location">
    <subcellularLocation>
        <location evidence="1">Cell outer membrane</location>
    </subcellularLocation>
</comment>
<proteinExistence type="inferred from homology"/>
<evidence type="ECO:0000256" key="6">
    <source>
        <dbReference type="SAM" id="SignalP"/>
    </source>
</evidence>
<dbReference type="EMBL" id="JAUQSX010000003">
    <property type="protein sequence ID" value="MDO7846259.1"/>
    <property type="molecule type" value="Genomic_DNA"/>
</dbReference>
<comment type="caution">
    <text evidence="9">The sequence shown here is derived from an EMBL/GenBank/DDBJ whole genome shotgun (WGS) entry which is preliminary data.</text>
</comment>
<sequence>MKSLRRPLALAVLVAALFSASSCEILDTKPTNFVDPSLYFTNETQLNAALNGVYDELGRNPFYASIYPLVYANNTDESTYTSSSGSNIYSYNPVNSDANVANLWAQLYTGIDRANLLLANMNRAKGVSEASMRHIEGEARFLRAYYYFILAQWWGDVPLKTTPTTQAADGQIAFTPAKDVYDFAIAEMTAADGLLRDQLPTAFPYNERITNTVVEGILARVCLYAAGAPINDTKRYAEALTWAKKVRDSGLHQLHPDFKQVFINMSADAYDLTYRESMWEAGFTYNPSIGTLREQAQTNIGIQNSNNAVGQSNRLEQGTGILYKSYESTVTYSTTTPITPLTDVSPDLRRDWTLAPFSYTTTGTVTTATIPTEVPWTASNRIWHRDCGKWRRQYEVVLPKNATDNGRNWPILRYSDVLLMLAEAENEVNGPTATAFDAINQVRRRGYGLLLSPAPVPAPPAATAVNLTGLSQAGLRQAIRDERMRELAFEALRRQDLKRWGILVPRVIETANIALSGSPETLPNGLQRVPPTTDAPANYTFYRPNVDANDILLPIPIVEIINNKLAKQNPGY</sequence>
<organism evidence="9 10">
    <name type="scientific">Hymenobacter mellowenesis</name>
    <dbReference type="NCBI Taxonomy" id="3063995"/>
    <lineage>
        <taxon>Bacteria</taxon>
        <taxon>Pseudomonadati</taxon>
        <taxon>Bacteroidota</taxon>
        <taxon>Cytophagia</taxon>
        <taxon>Cytophagales</taxon>
        <taxon>Hymenobacteraceae</taxon>
        <taxon>Hymenobacter</taxon>
    </lineage>
</organism>
<feature type="chain" id="PRO_5046038125" evidence="6">
    <location>
        <begin position="23"/>
        <end position="572"/>
    </location>
</feature>
<evidence type="ECO:0000256" key="3">
    <source>
        <dbReference type="ARBA" id="ARBA00022729"/>
    </source>
</evidence>
<evidence type="ECO:0000259" key="7">
    <source>
        <dbReference type="Pfam" id="PF07980"/>
    </source>
</evidence>
<keyword evidence="5" id="KW-0998">Cell outer membrane</keyword>
<dbReference type="PROSITE" id="PS51257">
    <property type="entry name" value="PROKAR_LIPOPROTEIN"/>
    <property type="match status" value="1"/>
</dbReference>
<dbReference type="SUPFAM" id="SSF48452">
    <property type="entry name" value="TPR-like"/>
    <property type="match status" value="1"/>
</dbReference>
<evidence type="ECO:0000313" key="10">
    <source>
        <dbReference type="Proteomes" id="UP001167796"/>
    </source>
</evidence>
<feature type="domain" description="RagB/SusD" evidence="7">
    <location>
        <begin position="342"/>
        <end position="572"/>
    </location>
</feature>
<feature type="signal peptide" evidence="6">
    <location>
        <begin position="1"/>
        <end position="22"/>
    </location>
</feature>
<dbReference type="Pfam" id="PF07980">
    <property type="entry name" value="SusD_RagB"/>
    <property type="match status" value="1"/>
</dbReference>
<keyword evidence="3 6" id="KW-0732">Signal</keyword>
<feature type="domain" description="SusD-like N-terminal" evidence="8">
    <location>
        <begin position="26"/>
        <end position="223"/>
    </location>
</feature>
<protein>
    <submittedName>
        <fullName evidence="9">RagB/SusD family nutrient uptake outer membrane protein</fullName>
    </submittedName>
</protein>
<evidence type="ECO:0000259" key="8">
    <source>
        <dbReference type="Pfam" id="PF14322"/>
    </source>
</evidence>
<evidence type="ECO:0000256" key="4">
    <source>
        <dbReference type="ARBA" id="ARBA00023136"/>
    </source>
</evidence>
<reference evidence="9" key="1">
    <citation type="submission" date="2023-07" db="EMBL/GenBank/DDBJ databases">
        <authorList>
            <person name="Kim M.K."/>
        </authorList>
    </citation>
    <scope>NUCLEOTIDE SEQUENCE</scope>
    <source>
        <strain evidence="9">M29</strain>
    </source>
</reference>
<gene>
    <name evidence="9" type="ORF">Q5H92_07825</name>
</gene>
<evidence type="ECO:0000313" key="9">
    <source>
        <dbReference type="EMBL" id="MDO7846259.1"/>
    </source>
</evidence>
<accession>A0ABT9AA47</accession>
<dbReference type="InterPro" id="IPR012944">
    <property type="entry name" value="SusD_RagB_dom"/>
</dbReference>
<evidence type="ECO:0000256" key="1">
    <source>
        <dbReference type="ARBA" id="ARBA00004442"/>
    </source>
</evidence>
<dbReference type="InterPro" id="IPR033985">
    <property type="entry name" value="SusD-like_N"/>
</dbReference>
<dbReference type="Proteomes" id="UP001167796">
    <property type="component" value="Unassembled WGS sequence"/>
</dbReference>
<name>A0ABT9AA47_9BACT</name>
<evidence type="ECO:0000256" key="5">
    <source>
        <dbReference type="ARBA" id="ARBA00023237"/>
    </source>
</evidence>
<dbReference type="InterPro" id="IPR011990">
    <property type="entry name" value="TPR-like_helical_dom_sf"/>
</dbReference>
<comment type="similarity">
    <text evidence="2">Belongs to the SusD family.</text>
</comment>
<keyword evidence="10" id="KW-1185">Reference proteome</keyword>
<dbReference type="Gene3D" id="1.25.40.390">
    <property type="match status" value="1"/>
</dbReference>
<dbReference type="CDD" id="cd08977">
    <property type="entry name" value="SusD"/>
    <property type="match status" value="1"/>
</dbReference>